<evidence type="ECO:0000256" key="9">
    <source>
        <dbReference type="PROSITE-ProRule" id="PRU00108"/>
    </source>
</evidence>
<feature type="domain" description="Homeobox" evidence="12">
    <location>
        <begin position="215"/>
        <end position="275"/>
    </location>
</feature>
<feature type="compositionally biased region" description="Basic and acidic residues" evidence="11">
    <location>
        <begin position="153"/>
        <end position="166"/>
    </location>
</feature>
<keyword evidence="14" id="KW-1185">Reference proteome</keyword>
<dbReference type="SMART" id="SM00389">
    <property type="entry name" value="HOX"/>
    <property type="match status" value="1"/>
</dbReference>
<keyword evidence="8 9" id="KW-0539">Nucleus</keyword>
<accession>A0AAV1G226</accession>
<reference evidence="13" key="1">
    <citation type="submission" date="2023-08" db="EMBL/GenBank/DDBJ databases">
        <authorList>
            <person name="Alioto T."/>
            <person name="Alioto T."/>
            <person name="Gomez Garrido J."/>
        </authorList>
    </citation>
    <scope>NUCLEOTIDE SEQUENCE</scope>
</reference>
<dbReference type="PANTHER" id="PTHR46092:SF2">
    <property type="entry name" value="HOMEOBOX PROTEIN HOX-D11"/>
    <property type="match status" value="1"/>
</dbReference>
<feature type="compositionally biased region" description="Basic and acidic residues" evidence="11">
    <location>
        <begin position="191"/>
        <end position="207"/>
    </location>
</feature>
<dbReference type="Gene3D" id="1.10.10.60">
    <property type="entry name" value="Homeodomain-like"/>
    <property type="match status" value="1"/>
</dbReference>
<evidence type="ECO:0000256" key="5">
    <source>
        <dbReference type="ARBA" id="ARBA00023125"/>
    </source>
</evidence>
<dbReference type="InterPro" id="IPR009057">
    <property type="entry name" value="Homeodomain-like_sf"/>
</dbReference>
<dbReference type="PROSITE" id="PS50071">
    <property type="entry name" value="HOMEOBOX_2"/>
    <property type="match status" value="1"/>
</dbReference>
<proteinExistence type="inferred from homology"/>
<dbReference type="GO" id="GO:0000981">
    <property type="term" value="F:DNA-binding transcription factor activity, RNA polymerase II-specific"/>
    <property type="evidence" value="ECO:0007669"/>
    <property type="project" value="InterPro"/>
</dbReference>
<evidence type="ECO:0000256" key="6">
    <source>
        <dbReference type="ARBA" id="ARBA00023155"/>
    </source>
</evidence>
<evidence type="ECO:0000256" key="2">
    <source>
        <dbReference type="ARBA" id="ARBA00006317"/>
    </source>
</evidence>
<evidence type="ECO:0000256" key="10">
    <source>
        <dbReference type="RuleBase" id="RU000682"/>
    </source>
</evidence>
<dbReference type="CDD" id="cd00086">
    <property type="entry name" value="homeodomain"/>
    <property type="match status" value="1"/>
</dbReference>
<comment type="subcellular location">
    <subcellularLocation>
        <location evidence="9 10">Nucleus</location>
    </subcellularLocation>
</comment>
<keyword evidence="6 9" id="KW-0371">Homeobox</keyword>
<organism evidence="13 14">
    <name type="scientific">Xyrichtys novacula</name>
    <name type="common">Pearly razorfish</name>
    <name type="synonym">Hemipteronotus novacula</name>
    <dbReference type="NCBI Taxonomy" id="13765"/>
    <lineage>
        <taxon>Eukaryota</taxon>
        <taxon>Metazoa</taxon>
        <taxon>Chordata</taxon>
        <taxon>Craniata</taxon>
        <taxon>Vertebrata</taxon>
        <taxon>Euteleostomi</taxon>
        <taxon>Actinopterygii</taxon>
        <taxon>Neopterygii</taxon>
        <taxon>Teleostei</taxon>
        <taxon>Neoteleostei</taxon>
        <taxon>Acanthomorphata</taxon>
        <taxon>Eupercaria</taxon>
        <taxon>Labriformes</taxon>
        <taxon>Labridae</taxon>
        <taxon>Xyrichtys</taxon>
    </lineage>
</organism>
<evidence type="ECO:0000313" key="13">
    <source>
        <dbReference type="EMBL" id="CAJ1066744.1"/>
    </source>
</evidence>
<evidence type="ECO:0000256" key="11">
    <source>
        <dbReference type="SAM" id="MobiDB-lite"/>
    </source>
</evidence>
<feature type="DNA-binding region" description="Homeobox" evidence="9">
    <location>
        <begin position="217"/>
        <end position="276"/>
    </location>
</feature>
<dbReference type="InterPro" id="IPR017970">
    <property type="entry name" value="Homeobox_CS"/>
</dbReference>
<gene>
    <name evidence="13" type="ORF">XNOV1_A000279</name>
</gene>
<dbReference type="InterPro" id="IPR020479">
    <property type="entry name" value="HD_metazoa"/>
</dbReference>
<evidence type="ECO:0000256" key="1">
    <source>
        <dbReference type="ARBA" id="ARBA00003263"/>
    </source>
</evidence>
<dbReference type="PRINTS" id="PR00024">
    <property type="entry name" value="HOMEOBOX"/>
</dbReference>
<dbReference type="GO" id="GO:0005634">
    <property type="term" value="C:nucleus"/>
    <property type="evidence" value="ECO:0007669"/>
    <property type="project" value="UniProtKB-SubCell"/>
</dbReference>
<dbReference type="Proteomes" id="UP001178508">
    <property type="component" value="Chromosome 11"/>
</dbReference>
<keyword evidence="5 9" id="KW-0238">DNA-binding</keyword>
<dbReference type="AlphaFoldDB" id="A0AAV1G226"/>
<evidence type="ECO:0000256" key="8">
    <source>
        <dbReference type="ARBA" id="ARBA00023242"/>
    </source>
</evidence>
<dbReference type="EMBL" id="OY660874">
    <property type="protein sequence ID" value="CAJ1066744.1"/>
    <property type="molecule type" value="Genomic_DNA"/>
</dbReference>
<evidence type="ECO:0000259" key="12">
    <source>
        <dbReference type="PROSITE" id="PS50071"/>
    </source>
</evidence>
<evidence type="ECO:0000313" key="14">
    <source>
        <dbReference type="Proteomes" id="UP001178508"/>
    </source>
</evidence>
<feature type="compositionally biased region" description="Low complexity" evidence="11">
    <location>
        <begin position="9"/>
        <end position="21"/>
    </location>
</feature>
<comment type="similarity">
    <text evidence="2">Belongs to the Abd-B homeobox family.</text>
</comment>
<name>A0AAV1G226_XYRNO</name>
<keyword evidence="3" id="KW-0217">Developmental protein</keyword>
<dbReference type="PROSITE" id="PS00027">
    <property type="entry name" value="HOMEOBOX_1"/>
    <property type="match status" value="1"/>
</dbReference>
<sequence length="289" mass="33568">MYFQSCTYSSKSDFGSTSFSTESDRDYPGYCYHKPRQHYPPPPPPPWKWTLYQANNPISSPKPPCFTLPGENAYQEVLPTPPESRFNSGKDCFRYGGSAPRLPSQAFPGDQLTLPGRYTTFNPDSQLLYPAARNSILPPVFDQFLESAEEEMDQKVETVRREKETSGVEWTSSDSGERSEVKAGSESQQPGKEDEEKAPVSSERAEDNTLVPKSRVNRKKRCPYSKQQIRELERAFLFSVYINKDRRVQLARLLRLTERQVKIWFQNRRMKEKKLKTERLQYYTGYHLF</sequence>
<comment type="function">
    <text evidence="1">Sequence-specific transcription factor which is part of a developmental regulatory system that provides cells with specific positional identities on the anterior-posterior axis.</text>
</comment>
<protein>
    <submittedName>
        <fullName evidence="13">Homeobox protein Hox-D11b-like isoform X2</fullName>
    </submittedName>
</protein>
<dbReference type="SUPFAM" id="SSF46689">
    <property type="entry name" value="Homeodomain-like"/>
    <property type="match status" value="1"/>
</dbReference>
<evidence type="ECO:0000256" key="3">
    <source>
        <dbReference type="ARBA" id="ARBA00022473"/>
    </source>
</evidence>
<dbReference type="PANTHER" id="PTHR46092">
    <property type="entry name" value="HOMEOBOX PROTEIN HOX-A11-RELATED"/>
    <property type="match status" value="1"/>
</dbReference>
<dbReference type="InterPro" id="IPR001356">
    <property type="entry name" value="HD"/>
</dbReference>
<keyword evidence="7" id="KW-0804">Transcription</keyword>
<feature type="region of interest" description="Disordered" evidence="11">
    <location>
        <begin position="152"/>
        <end position="219"/>
    </location>
</feature>
<feature type="region of interest" description="Disordered" evidence="11">
    <location>
        <begin position="1"/>
        <end position="24"/>
    </location>
</feature>
<keyword evidence="4" id="KW-0805">Transcription regulation</keyword>
<evidence type="ECO:0000256" key="7">
    <source>
        <dbReference type="ARBA" id="ARBA00023163"/>
    </source>
</evidence>
<dbReference type="Pfam" id="PF00046">
    <property type="entry name" value="Homeodomain"/>
    <property type="match status" value="1"/>
</dbReference>
<evidence type="ECO:0000256" key="4">
    <source>
        <dbReference type="ARBA" id="ARBA00023015"/>
    </source>
</evidence>
<dbReference type="GO" id="GO:0000978">
    <property type="term" value="F:RNA polymerase II cis-regulatory region sequence-specific DNA binding"/>
    <property type="evidence" value="ECO:0007669"/>
    <property type="project" value="TreeGrafter"/>
</dbReference>